<comment type="caution">
    <text evidence="1">The sequence shown here is derived from an EMBL/GenBank/DDBJ whole genome shotgun (WGS) entry which is preliminary data.</text>
</comment>
<protein>
    <submittedName>
        <fullName evidence="1">Uncharacterized protein</fullName>
    </submittedName>
</protein>
<reference evidence="1" key="1">
    <citation type="submission" date="2019-11" db="EMBL/GenBank/DDBJ databases">
        <title>Nori genome reveals adaptations in red seaweeds to the harsh intertidal environment.</title>
        <authorList>
            <person name="Wang D."/>
            <person name="Mao Y."/>
        </authorList>
    </citation>
    <scope>NUCLEOTIDE SEQUENCE</scope>
    <source>
        <tissue evidence="1">Gametophyte</tissue>
    </source>
</reference>
<evidence type="ECO:0000313" key="2">
    <source>
        <dbReference type="Proteomes" id="UP000798662"/>
    </source>
</evidence>
<dbReference type="Proteomes" id="UP000798662">
    <property type="component" value="Chromosome 3"/>
</dbReference>
<keyword evidence="2" id="KW-1185">Reference proteome</keyword>
<dbReference type="EMBL" id="CM020620">
    <property type="protein sequence ID" value="KAK1867683.1"/>
    <property type="molecule type" value="Genomic_DNA"/>
</dbReference>
<gene>
    <name evidence="1" type="ORF">I4F81_010188</name>
</gene>
<accession>A0ACC3CC66</accession>
<proteinExistence type="predicted"/>
<sequence>MTRRCWLAYTPSAPAYRLPLPSRAACVCGGGQAARGPRALSSQPRCSRALPLSSLTSPLAVGSRRAAWLGGDSLPALAAPSAAPPPAADAGSGTFVPVYPPPVRRSQVKAAMHPLVAVAKAVLSLGAEVLLFWEAQRLVLSFITPSPREQVRRSEERLLSSSVRSPYEHVFVPTCVGDLHVVIVGDRSNPPLLLLHGHSMSAAFFHLNFDDLVAQGWCVYALDLPGWGRSARPVFRGRTTEDSLDFFLTPTLQALAELGITSGFGLMAHSLGAYLALELAFALPPGRVTKMVLVSPAAITSRLALGRAIYFSLPPSIVARRGGLLGLSFYRWKYPLESSYEPTRDLTWQLATQVPASGDAAVRPMVRIHRERRMVRGRSGRERPAVRRVGVVTRPLVGELEKRGAKGALPIDIQIVCGETDSSMPVEDVHTLHSVMLRLKYRVSLHVVKGADHCPFFEEPGGFCEAIAAFRPAPEVESEESSTVLSADGAVSMAVDSAGTMESWRGPASESARLGWMQRAEFSLRLSLT</sequence>
<evidence type="ECO:0000313" key="1">
    <source>
        <dbReference type="EMBL" id="KAK1867683.1"/>
    </source>
</evidence>
<organism evidence="1 2">
    <name type="scientific">Pyropia yezoensis</name>
    <name type="common">Susabi-nori</name>
    <name type="synonym">Porphyra yezoensis</name>
    <dbReference type="NCBI Taxonomy" id="2788"/>
    <lineage>
        <taxon>Eukaryota</taxon>
        <taxon>Rhodophyta</taxon>
        <taxon>Bangiophyceae</taxon>
        <taxon>Bangiales</taxon>
        <taxon>Bangiaceae</taxon>
        <taxon>Pyropia</taxon>
    </lineage>
</organism>
<name>A0ACC3CC66_PYRYE</name>